<feature type="region of interest" description="Disordered" evidence="1">
    <location>
        <begin position="1"/>
        <end position="47"/>
    </location>
</feature>
<evidence type="ECO:0000313" key="2">
    <source>
        <dbReference type="EMBL" id="GMI27749.1"/>
    </source>
</evidence>
<accession>A0ABQ6MKU0</accession>
<evidence type="ECO:0000256" key="1">
    <source>
        <dbReference type="SAM" id="MobiDB-lite"/>
    </source>
</evidence>
<feature type="compositionally biased region" description="Low complexity" evidence="1">
    <location>
        <begin position="24"/>
        <end position="45"/>
    </location>
</feature>
<organism evidence="2 3">
    <name type="scientific">Tetraparma gracilis</name>
    <dbReference type="NCBI Taxonomy" id="2962635"/>
    <lineage>
        <taxon>Eukaryota</taxon>
        <taxon>Sar</taxon>
        <taxon>Stramenopiles</taxon>
        <taxon>Ochrophyta</taxon>
        <taxon>Bolidophyceae</taxon>
        <taxon>Parmales</taxon>
        <taxon>Triparmaceae</taxon>
        <taxon>Tetraparma</taxon>
    </lineage>
</organism>
<sequence length="422" mass="43484">MSSSSSVPSTPSSAGLSLPPPAPGAATPGAAAPSAPASGASSAPSFPSPPSAGWSLGSLIVDAAAPSATNHPFGVTSILSCCCEALGFDIAEIWLRTGPRTHQLTHSHLRPASLERGHVQELNEIYYGTKSTERTHRLSPALCKRAKEANDVVWLSESPRATPSDLEALRSAISEVRTAVAVPCFTPGMNVTVIFFTTRPFPLVPAAMPPSPTSAPVPPPTFPAAEFIVHMSLAAALASVNTWNAGTANPGGSTPGPSELAQPSSLANVMPRGLGEDKRMATAPSSTPQELERQLQELSTNSEEGHECEQDGDVLSVSASKAAEQGPSHVHHGLRPAADEGGGGGGGGDPASKPAAAGRPAPLLDLKWSALQNVEYLTDGGNTWIHTAVIAGRPVVVKTLKPECQDVALAINEIEAELDIHR</sequence>
<feature type="compositionally biased region" description="Gly residues" evidence="1">
    <location>
        <begin position="340"/>
        <end position="349"/>
    </location>
</feature>
<feature type="region of interest" description="Disordered" evidence="1">
    <location>
        <begin position="318"/>
        <end position="359"/>
    </location>
</feature>
<dbReference type="EMBL" id="BRYB01004232">
    <property type="protein sequence ID" value="GMI27749.1"/>
    <property type="molecule type" value="Genomic_DNA"/>
</dbReference>
<name>A0ABQ6MKU0_9STRA</name>
<proteinExistence type="predicted"/>
<feature type="compositionally biased region" description="Low complexity" evidence="1">
    <location>
        <begin position="1"/>
        <end position="17"/>
    </location>
</feature>
<evidence type="ECO:0000313" key="3">
    <source>
        <dbReference type="Proteomes" id="UP001165060"/>
    </source>
</evidence>
<gene>
    <name evidence="2" type="ORF">TeGR_g10921</name>
</gene>
<comment type="caution">
    <text evidence="2">The sequence shown here is derived from an EMBL/GenBank/DDBJ whole genome shotgun (WGS) entry which is preliminary data.</text>
</comment>
<reference evidence="2 3" key="1">
    <citation type="journal article" date="2023" name="Commun. Biol.">
        <title>Genome analysis of Parmales, the sister group of diatoms, reveals the evolutionary specialization of diatoms from phago-mixotrophs to photoautotrophs.</title>
        <authorList>
            <person name="Ban H."/>
            <person name="Sato S."/>
            <person name="Yoshikawa S."/>
            <person name="Yamada K."/>
            <person name="Nakamura Y."/>
            <person name="Ichinomiya M."/>
            <person name="Sato N."/>
            <person name="Blanc-Mathieu R."/>
            <person name="Endo H."/>
            <person name="Kuwata A."/>
            <person name="Ogata H."/>
        </authorList>
    </citation>
    <scope>NUCLEOTIDE SEQUENCE [LARGE SCALE GENOMIC DNA]</scope>
</reference>
<dbReference type="Proteomes" id="UP001165060">
    <property type="component" value="Unassembled WGS sequence"/>
</dbReference>
<keyword evidence="3" id="KW-1185">Reference proteome</keyword>
<evidence type="ECO:0008006" key="4">
    <source>
        <dbReference type="Google" id="ProtNLM"/>
    </source>
</evidence>
<protein>
    <recommendedName>
        <fullName evidence="4">Protein kinase domain-containing protein</fullName>
    </recommendedName>
</protein>